<dbReference type="Proteomes" id="UP000315369">
    <property type="component" value="Unassembled WGS sequence"/>
</dbReference>
<feature type="transmembrane region" description="Helical" evidence="1">
    <location>
        <begin position="62"/>
        <end position="79"/>
    </location>
</feature>
<feature type="transmembrane region" description="Helical" evidence="1">
    <location>
        <begin position="169"/>
        <end position="187"/>
    </location>
</feature>
<feature type="transmembrane region" description="Helical" evidence="1">
    <location>
        <begin position="31"/>
        <end position="50"/>
    </location>
</feature>
<protein>
    <submittedName>
        <fullName evidence="2">Uncharacterized protein</fullName>
    </submittedName>
</protein>
<evidence type="ECO:0000256" key="1">
    <source>
        <dbReference type="SAM" id="Phobius"/>
    </source>
</evidence>
<evidence type="ECO:0000313" key="2">
    <source>
        <dbReference type="EMBL" id="TQF11310.1"/>
    </source>
</evidence>
<dbReference type="RefSeq" id="WP_141646935.1">
    <property type="nucleotide sequence ID" value="NZ_VIFM01000197.1"/>
</dbReference>
<sequence length="204" mass="22688">MNREEANQALELIRRVVSQARDDSALQNWGVIWMLHAFTNAAGFAATQWLWNQGDRTPGTYVVLWSAILAFNISSIFLLKRGQTAGARSFVERQIWAIWTTFMGGMGLVALINWLLGLDRLFMPAVACVLFATAFSMMGALMGRVWFTVAAVFAVVSLVMTRLPEHGFSLLAALWFAVQFGGGLALHRARLRRLAARTPEARLV</sequence>
<dbReference type="AlphaFoldDB" id="A0A540WQM2"/>
<name>A0A540WQM2_9BACT</name>
<keyword evidence="1" id="KW-0812">Transmembrane</keyword>
<feature type="transmembrane region" description="Helical" evidence="1">
    <location>
        <begin position="121"/>
        <end position="138"/>
    </location>
</feature>
<organism evidence="2 3">
    <name type="scientific">Myxococcus llanfairpwllgwyngyllgogerychwyrndrobwllllantysiliogogogochensis</name>
    <dbReference type="NCBI Taxonomy" id="2590453"/>
    <lineage>
        <taxon>Bacteria</taxon>
        <taxon>Pseudomonadati</taxon>
        <taxon>Myxococcota</taxon>
        <taxon>Myxococcia</taxon>
        <taxon>Myxococcales</taxon>
        <taxon>Cystobacterineae</taxon>
        <taxon>Myxococcaceae</taxon>
        <taxon>Myxococcus</taxon>
    </lineage>
</organism>
<keyword evidence="1" id="KW-1133">Transmembrane helix</keyword>
<feature type="transmembrane region" description="Helical" evidence="1">
    <location>
        <begin position="95"/>
        <end position="115"/>
    </location>
</feature>
<reference evidence="2 3" key="1">
    <citation type="submission" date="2019-06" db="EMBL/GenBank/DDBJ databases">
        <authorList>
            <person name="Livingstone P."/>
            <person name="Whitworth D."/>
        </authorList>
    </citation>
    <scope>NUCLEOTIDE SEQUENCE [LARGE SCALE GENOMIC DNA]</scope>
    <source>
        <strain evidence="2 3">AM401</strain>
    </source>
</reference>
<dbReference type="EMBL" id="VIFM01000197">
    <property type="protein sequence ID" value="TQF11310.1"/>
    <property type="molecule type" value="Genomic_DNA"/>
</dbReference>
<proteinExistence type="predicted"/>
<feature type="transmembrane region" description="Helical" evidence="1">
    <location>
        <begin position="145"/>
        <end position="163"/>
    </location>
</feature>
<keyword evidence="1" id="KW-0472">Membrane</keyword>
<evidence type="ECO:0000313" key="3">
    <source>
        <dbReference type="Proteomes" id="UP000315369"/>
    </source>
</evidence>
<accession>A0A540WQM2</accession>
<gene>
    <name evidence="2" type="ORF">FJV41_34960</name>
</gene>
<comment type="caution">
    <text evidence="2">The sequence shown here is derived from an EMBL/GenBank/DDBJ whole genome shotgun (WGS) entry which is preliminary data.</text>
</comment>
<dbReference type="OrthoDB" id="5381831at2"/>
<keyword evidence="3" id="KW-1185">Reference proteome</keyword>